<keyword evidence="1" id="KW-0472">Membrane</keyword>
<dbReference type="Pfam" id="PF10861">
    <property type="entry name" value="DUF2784"/>
    <property type="match status" value="1"/>
</dbReference>
<name>A0A7I9Z842_9MYCO</name>
<reference evidence="2 3" key="1">
    <citation type="journal article" date="2019" name="Emerg. Microbes Infect.">
        <title>Comprehensive subspecies identification of 175 nontuberculous mycobacteria species based on 7547 genomic profiles.</title>
        <authorList>
            <person name="Matsumoto Y."/>
            <person name="Kinjo T."/>
            <person name="Motooka D."/>
            <person name="Nabeya D."/>
            <person name="Jung N."/>
            <person name="Uechi K."/>
            <person name="Horii T."/>
            <person name="Iida T."/>
            <person name="Fujita J."/>
            <person name="Nakamura S."/>
        </authorList>
    </citation>
    <scope>NUCLEOTIDE SEQUENCE [LARGE SCALE GENOMIC DNA]</scope>
    <source>
        <strain evidence="2 3">JCM 30726</strain>
    </source>
</reference>
<comment type="caution">
    <text evidence="2">The sequence shown here is derived from an EMBL/GenBank/DDBJ whole genome shotgun (WGS) entry which is preliminary data.</text>
</comment>
<accession>A0A7I9Z842</accession>
<evidence type="ECO:0000313" key="2">
    <source>
        <dbReference type="EMBL" id="GFG97093.1"/>
    </source>
</evidence>
<evidence type="ECO:0008006" key="4">
    <source>
        <dbReference type="Google" id="ProtNLM"/>
    </source>
</evidence>
<dbReference type="RefSeq" id="WP_163710838.1">
    <property type="nucleotide sequence ID" value="NZ_BLLA01000001.1"/>
</dbReference>
<organism evidence="2 3">
    <name type="scientific">Mycobacterium timonense</name>
    <dbReference type="NCBI Taxonomy" id="701043"/>
    <lineage>
        <taxon>Bacteria</taxon>
        <taxon>Bacillati</taxon>
        <taxon>Actinomycetota</taxon>
        <taxon>Actinomycetes</taxon>
        <taxon>Mycobacteriales</taxon>
        <taxon>Mycobacteriaceae</taxon>
        <taxon>Mycobacterium</taxon>
        <taxon>Mycobacterium avium complex (MAC)</taxon>
    </lineage>
</organism>
<sequence length="141" mass="14901">MTHSSAPGPASPLRRRYAAAVAVTAGAHLAYLLYVPSGGFLALRWPRTMALHVPAVGWGIAVVALRLPCPLTTLEAWARRRAKMDPLPTSGFIDRYVAGHFVPSGRIGAAQALAFSAAGVSWCVLARRSFRPRARAAGANG</sequence>
<protein>
    <recommendedName>
        <fullName evidence="4">DUF2784 domain-containing protein</fullName>
    </recommendedName>
</protein>
<evidence type="ECO:0000256" key="1">
    <source>
        <dbReference type="SAM" id="Phobius"/>
    </source>
</evidence>
<keyword evidence="3" id="KW-1185">Reference proteome</keyword>
<gene>
    <name evidence="2" type="ORF">MTIM_29720</name>
</gene>
<evidence type="ECO:0000313" key="3">
    <source>
        <dbReference type="Proteomes" id="UP000465301"/>
    </source>
</evidence>
<keyword evidence="1" id="KW-1133">Transmembrane helix</keyword>
<proteinExistence type="predicted"/>
<dbReference type="Proteomes" id="UP000465301">
    <property type="component" value="Unassembled WGS sequence"/>
</dbReference>
<dbReference type="EMBL" id="BLLA01000001">
    <property type="protein sequence ID" value="GFG97093.1"/>
    <property type="molecule type" value="Genomic_DNA"/>
</dbReference>
<dbReference type="AlphaFoldDB" id="A0A7I9Z842"/>
<keyword evidence="1" id="KW-0812">Transmembrane</keyword>
<dbReference type="InterPro" id="IPR021218">
    <property type="entry name" value="DUF2784"/>
</dbReference>
<feature type="transmembrane region" description="Helical" evidence="1">
    <location>
        <begin position="55"/>
        <end position="74"/>
    </location>
</feature>
<feature type="transmembrane region" description="Helical" evidence="1">
    <location>
        <begin position="17"/>
        <end position="35"/>
    </location>
</feature>